<evidence type="ECO:0000313" key="2">
    <source>
        <dbReference type="EMBL" id="PHK06695.1"/>
    </source>
</evidence>
<sequence>MPGTSFPRSHIVDESGQIINQFGGGGSGGDASATNQQAEITRLGEIRDRLGDTPVTGASMPSGGVGLFGFLSAIYLFLTQRIPALISGRIPVDVQSSIVTAIAPTFSHVQIIAANTEYSFTFTSVKKYAFKVLSGGGSLRFSNVINKVASPTLPYYTLDSNVEEMQDFGSATFTGTLYFASSTAGTIVLIQYWT</sequence>
<gene>
    <name evidence="2" type="ORF">VF08_02865</name>
</gene>
<dbReference type="GeneID" id="57094395"/>
<dbReference type="AlphaFoldDB" id="A0A9Q6ENB0"/>
<evidence type="ECO:0000256" key="1">
    <source>
        <dbReference type="SAM" id="Phobius"/>
    </source>
</evidence>
<dbReference type="RefSeq" id="WP_099066620.1">
    <property type="nucleotide sequence ID" value="NZ_LAHD01000005.1"/>
</dbReference>
<organism evidence="2 3">
    <name type="scientific">Nostoc linckia z8</name>
    <dbReference type="NCBI Taxonomy" id="1628746"/>
    <lineage>
        <taxon>Bacteria</taxon>
        <taxon>Bacillati</taxon>
        <taxon>Cyanobacteriota</taxon>
        <taxon>Cyanophyceae</taxon>
        <taxon>Nostocales</taxon>
        <taxon>Nostocaceae</taxon>
        <taxon>Nostoc</taxon>
    </lineage>
</organism>
<feature type="transmembrane region" description="Helical" evidence="1">
    <location>
        <begin position="58"/>
        <end position="78"/>
    </location>
</feature>
<accession>A0A9Q6ENB0</accession>
<proteinExistence type="predicted"/>
<name>A0A9Q6ENB0_NOSLI</name>
<comment type="caution">
    <text evidence="2">The sequence shown here is derived from an EMBL/GenBank/DDBJ whole genome shotgun (WGS) entry which is preliminary data.</text>
</comment>
<protein>
    <submittedName>
        <fullName evidence="2">Uncharacterized protein</fullName>
    </submittedName>
</protein>
<keyword evidence="1" id="KW-0812">Transmembrane</keyword>
<dbReference type="Proteomes" id="UP000222310">
    <property type="component" value="Unassembled WGS sequence"/>
</dbReference>
<evidence type="ECO:0000313" key="3">
    <source>
        <dbReference type="Proteomes" id="UP000222310"/>
    </source>
</evidence>
<reference evidence="2 3" key="1">
    <citation type="submission" date="2015-02" db="EMBL/GenBank/DDBJ databases">
        <title>Nostoc linckia genome annotation.</title>
        <authorList>
            <person name="Zhou Z."/>
        </authorList>
    </citation>
    <scope>NUCLEOTIDE SEQUENCE [LARGE SCALE GENOMIC DNA]</scope>
    <source>
        <strain evidence="3">z8</strain>
    </source>
</reference>
<keyword evidence="1" id="KW-0472">Membrane</keyword>
<keyword evidence="1" id="KW-1133">Transmembrane helix</keyword>
<dbReference type="EMBL" id="LAHD01000005">
    <property type="protein sequence ID" value="PHK06695.1"/>
    <property type="molecule type" value="Genomic_DNA"/>
</dbReference>